<evidence type="ECO:0000313" key="2">
    <source>
        <dbReference type="EMBL" id="JAD28009.1"/>
    </source>
</evidence>
<accession>A0A0A8YMX2</accession>
<name>A0A0A8YMX2_ARUDO</name>
<proteinExistence type="predicted"/>
<reference evidence="2" key="2">
    <citation type="journal article" date="2015" name="Data Brief">
        <title>Shoot transcriptome of the giant reed, Arundo donax.</title>
        <authorList>
            <person name="Barrero R.A."/>
            <person name="Guerrero F.D."/>
            <person name="Moolhuijzen P."/>
            <person name="Goolsby J.A."/>
            <person name="Tidwell J."/>
            <person name="Bellgard S.E."/>
            <person name="Bellgard M.I."/>
        </authorList>
    </citation>
    <scope>NUCLEOTIDE SEQUENCE</scope>
    <source>
        <tissue evidence="2">Shoot tissue taken approximately 20 cm above the soil surface</tissue>
    </source>
</reference>
<feature type="region of interest" description="Disordered" evidence="1">
    <location>
        <begin position="1"/>
        <end position="37"/>
    </location>
</feature>
<dbReference type="EMBL" id="GBRH01269886">
    <property type="protein sequence ID" value="JAD28009.1"/>
    <property type="molecule type" value="Transcribed_RNA"/>
</dbReference>
<evidence type="ECO:0000256" key="1">
    <source>
        <dbReference type="SAM" id="MobiDB-lite"/>
    </source>
</evidence>
<reference evidence="2" key="1">
    <citation type="submission" date="2014-09" db="EMBL/GenBank/DDBJ databases">
        <authorList>
            <person name="Magalhaes I.L.F."/>
            <person name="Oliveira U."/>
            <person name="Santos F.R."/>
            <person name="Vidigal T.H.D.A."/>
            <person name="Brescovit A.D."/>
            <person name="Santos A.J."/>
        </authorList>
    </citation>
    <scope>NUCLEOTIDE SEQUENCE</scope>
    <source>
        <tissue evidence="2">Shoot tissue taken approximately 20 cm above the soil surface</tissue>
    </source>
</reference>
<protein>
    <submittedName>
        <fullName evidence="2">Uncharacterized protein</fullName>
    </submittedName>
</protein>
<sequence>MTVSATASKAAQRLRMAPRESIWQRSVPRRSGAARRV</sequence>
<organism evidence="2">
    <name type="scientific">Arundo donax</name>
    <name type="common">Giant reed</name>
    <name type="synonym">Donax arundinaceus</name>
    <dbReference type="NCBI Taxonomy" id="35708"/>
    <lineage>
        <taxon>Eukaryota</taxon>
        <taxon>Viridiplantae</taxon>
        <taxon>Streptophyta</taxon>
        <taxon>Embryophyta</taxon>
        <taxon>Tracheophyta</taxon>
        <taxon>Spermatophyta</taxon>
        <taxon>Magnoliopsida</taxon>
        <taxon>Liliopsida</taxon>
        <taxon>Poales</taxon>
        <taxon>Poaceae</taxon>
        <taxon>PACMAD clade</taxon>
        <taxon>Arundinoideae</taxon>
        <taxon>Arundineae</taxon>
        <taxon>Arundo</taxon>
    </lineage>
</organism>
<dbReference type="AlphaFoldDB" id="A0A0A8YMX2"/>